<dbReference type="Proteomes" id="UP001630127">
    <property type="component" value="Unassembled WGS sequence"/>
</dbReference>
<evidence type="ECO:0000256" key="1">
    <source>
        <dbReference type="SAM" id="SignalP"/>
    </source>
</evidence>
<dbReference type="AlphaFoldDB" id="A0ABD2YEK9"/>
<feature type="chain" id="PRO_5044847510" evidence="1">
    <location>
        <begin position="22"/>
        <end position="100"/>
    </location>
</feature>
<protein>
    <submittedName>
        <fullName evidence="2">Uncharacterized protein</fullName>
    </submittedName>
</protein>
<dbReference type="EMBL" id="JBJUIK010000014">
    <property type="protein sequence ID" value="KAL3505478.1"/>
    <property type="molecule type" value="Genomic_DNA"/>
</dbReference>
<dbReference type="PANTHER" id="PTHR14205">
    <property type="entry name" value="WD-REPEAT PROTEIN"/>
    <property type="match status" value="1"/>
</dbReference>
<dbReference type="InterPro" id="IPR040323">
    <property type="entry name" value="EIPR1"/>
</dbReference>
<keyword evidence="1" id="KW-0732">Signal</keyword>
<sequence>MRYGTSLLALLINACFPPSSGESYGAAIWQIPELYGQMNSPQLEQIAALDGHDSKIKSALWWPTGRHDKLVSIDEQNLFLWNLHTSKKSAQVLVQNLGSS</sequence>
<accession>A0ABD2YEK9</accession>
<name>A0ABD2YEK9_9GENT</name>
<reference evidence="2 3" key="1">
    <citation type="submission" date="2024-11" db="EMBL/GenBank/DDBJ databases">
        <title>A near-complete genome assembly of Cinchona calisaya.</title>
        <authorList>
            <person name="Lian D.C."/>
            <person name="Zhao X.W."/>
            <person name="Wei L."/>
        </authorList>
    </citation>
    <scope>NUCLEOTIDE SEQUENCE [LARGE SCALE GENOMIC DNA]</scope>
    <source>
        <tissue evidence="2">Nenye</tissue>
    </source>
</reference>
<organism evidence="2 3">
    <name type="scientific">Cinchona calisaya</name>
    <dbReference type="NCBI Taxonomy" id="153742"/>
    <lineage>
        <taxon>Eukaryota</taxon>
        <taxon>Viridiplantae</taxon>
        <taxon>Streptophyta</taxon>
        <taxon>Embryophyta</taxon>
        <taxon>Tracheophyta</taxon>
        <taxon>Spermatophyta</taxon>
        <taxon>Magnoliopsida</taxon>
        <taxon>eudicotyledons</taxon>
        <taxon>Gunneridae</taxon>
        <taxon>Pentapetalae</taxon>
        <taxon>asterids</taxon>
        <taxon>lamiids</taxon>
        <taxon>Gentianales</taxon>
        <taxon>Rubiaceae</taxon>
        <taxon>Cinchonoideae</taxon>
        <taxon>Cinchoneae</taxon>
        <taxon>Cinchona</taxon>
    </lineage>
</organism>
<evidence type="ECO:0000313" key="2">
    <source>
        <dbReference type="EMBL" id="KAL3505478.1"/>
    </source>
</evidence>
<evidence type="ECO:0000313" key="3">
    <source>
        <dbReference type="Proteomes" id="UP001630127"/>
    </source>
</evidence>
<proteinExistence type="predicted"/>
<feature type="signal peptide" evidence="1">
    <location>
        <begin position="1"/>
        <end position="21"/>
    </location>
</feature>
<keyword evidence="3" id="KW-1185">Reference proteome</keyword>
<comment type="caution">
    <text evidence="2">The sequence shown here is derived from an EMBL/GenBank/DDBJ whole genome shotgun (WGS) entry which is preliminary data.</text>
</comment>
<dbReference type="PANTHER" id="PTHR14205:SF15">
    <property type="entry name" value="EARP AND GARP COMPLEX-INTERACTING PROTEIN 1"/>
    <property type="match status" value="1"/>
</dbReference>
<gene>
    <name evidence="2" type="ORF">ACH5RR_035319</name>
</gene>